<dbReference type="Gene3D" id="6.10.10.120">
    <property type="entry name" value="Antitoxin ParD1-like"/>
    <property type="match status" value="1"/>
</dbReference>
<evidence type="ECO:0000313" key="2">
    <source>
        <dbReference type="Proteomes" id="UP001169823"/>
    </source>
</evidence>
<dbReference type="EMBL" id="JAUOPJ010000015">
    <property type="protein sequence ID" value="MDO6458574.1"/>
    <property type="molecule type" value="Genomic_DNA"/>
</dbReference>
<reference evidence="1" key="1">
    <citation type="submission" date="2023-07" db="EMBL/GenBank/DDBJ databases">
        <title>Genome content predicts the carbon catabolic preferences of heterotrophic bacteria.</title>
        <authorList>
            <person name="Gralka M."/>
        </authorList>
    </citation>
    <scope>NUCLEOTIDE SEQUENCE</scope>
    <source>
        <strain evidence="1">I2M02</strain>
    </source>
</reference>
<name>A0AAW7Y0J8_9RHOB</name>
<dbReference type="RefSeq" id="WP_303485656.1">
    <property type="nucleotide sequence ID" value="NZ_JAUOPJ010000015.1"/>
</dbReference>
<comment type="caution">
    <text evidence="1">The sequence shown here is derived from an EMBL/GenBank/DDBJ whole genome shotgun (WGS) entry which is preliminary data.</text>
</comment>
<sequence>MTVKSSISLSDPQDRFARGLVESGKYASLSSVLQHGLDLLRQKTEAEDLEVAALRQLVDRRLSGTRVSSAEMDTRIEQMIARKLQSVNVGS</sequence>
<evidence type="ECO:0000313" key="1">
    <source>
        <dbReference type="EMBL" id="MDO6458574.1"/>
    </source>
</evidence>
<gene>
    <name evidence="1" type="ORF">Q4494_15925</name>
</gene>
<dbReference type="Proteomes" id="UP001169823">
    <property type="component" value="Unassembled WGS sequence"/>
</dbReference>
<proteinExistence type="predicted"/>
<organism evidence="1 2">
    <name type="scientific">Celeribacter halophilus</name>
    <dbReference type="NCBI Taxonomy" id="576117"/>
    <lineage>
        <taxon>Bacteria</taxon>
        <taxon>Pseudomonadati</taxon>
        <taxon>Pseudomonadota</taxon>
        <taxon>Alphaproteobacteria</taxon>
        <taxon>Rhodobacterales</taxon>
        <taxon>Roseobacteraceae</taxon>
        <taxon>Celeribacter</taxon>
    </lineage>
</organism>
<protein>
    <submittedName>
        <fullName evidence="1">Type II toxin-antitoxin system ParD family antitoxin</fullName>
    </submittedName>
</protein>
<dbReference type="Pfam" id="PF03693">
    <property type="entry name" value="ParD_antitoxin"/>
    <property type="match status" value="1"/>
</dbReference>
<dbReference type="InterPro" id="IPR038296">
    <property type="entry name" value="ParD_sf"/>
</dbReference>
<dbReference type="AlphaFoldDB" id="A0AAW7Y0J8"/>
<dbReference type="InterPro" id="IPR022789">
    <property type="entry name" value="ParD"/>
</dbReference>
<accession>A0AAW7Y0J8</accession>